<dbReference type="KEGG" id="bpip:BPP43_07405"/>
<reference evidence="1 2" key="1">
    <citation type="journal article" date="2013" name="Genome Announc.">
        <title>Complete Genome Sequence of the Porcine Strain Brachyspira pilosicoli P43/6/78(T.).</title>
        <authorList>
            <person name="Lin C."/>
            <person name="den Bakker H.C."/>
            <person name="Suzuki H."/>
            <person name="Lefebure T."/>
            <person name="Ponnala L."/>
            <person name="Sun Q."/>
            <person name="Stanhope M.J."/>
            <person name="Wiedmann M."/>
            <person name="Duhamel G.E."/>
        </authorList>
    </citation>
    <scope>NUCLEOTIDE SEQUENCE [LARGE SCALE GENOMIC DNA]</scope>
    <source>
        <strain evidence="1 2">P43/6/78</strain>
    </source>
</reference>
<accession>A0A3B6VLB2</accession>
<dbReference type="EMBL" id="CP002873">
    <property type="protein sequence ID" value="AGA66701.1"/>
    <property type="molecule type" value="Genomic_DNA"/>
</dbReference>
<dbReference type="Proteomes" id="UP000010793">
    <property type="component" value="Chromosome"/>
</dbReference>
<gene>
    <name evidence="1" type="ORF">BPP43_07405</name>
</gene>
<organism evidence="1 2">
    <name type="scientific">Brachyspira pilosicoli P43/6/78</name>
    <dbReference type="NCBI Taxonomy" id="1042417"/>
    <lineage>
        <taxon>Bacteria</taxon>
        <taxon>Pseudomonadati</taxon>
        <taxon>Spirochaetota</taxon>
        <taxon>Spirochaetia</taxon>
        <taxon>Brachyspirales</taxon>
        <taxon>Brachyspiraceae</taxon>
        <taxon>Brachyspira</taxon>
    </lineage>
</organism>
<evidence type="ECO:0000313" key="1">
    <source>
        <dbReference type="EMBL" id="AGA66701.1"/>
    </source>
</evidence>
<keyword evidence="2" id="KW-1185">Reference proteome</keyword>
<evidence type="ECO:0000313" key="2">
    <source>
        <dbReference type="Proteomes" id="UP000010793"/>
    </source>
</evidence>
<name>A0A3B6VLB2_BRAPL</name>
<protein>
    <submittedName>
        <fullName evidence="1">Uncharacterized protein</fullName>
    </submittedName>
</protein>
<sequence length="27" mass="3049">MKVADRYIELGKTNMANIVRNAANNIK</sequence>
<proteinExistence type="predicted"/>
<dbReference type="AlphaFoldDB" id="A0A3B6VLB2"/>